<dbReference type="GO" id="GO:0022857">
    <property type="term" value="F:transmembrane transporter activity"/>
    <property type="evidence" value="ECO:0007669"/>
    <property type="project" value="InterPro"/>
</dbReference>
<evidence type="ECO:0000256" key="4">
    <source>
        <dbReference type="ARBA" id="ARBA00023136"/>
    </source>
</evidence>
<evidence type="ECO:0000256" key="1">
    <source>
        <dbReference type="ARBA" id="ARBA00004651"/>
    </source>
</evidence>
<feature type="domain" description="Major facilitator superfamily (MFS) profile" evidence="6">
    <location>
        <begin position="15"/>
        <end position="449"/>
    </location>
</feature>
<feature type="transmembrane region" description="Helical" evidence="5">
    <location>
        <begin position="172"/>
        <end position="190"/>
    </location>
</feature>
<evidence type="ECO:0000313" key="8">
    <source>
        <dbReference type="Proteomes" id="UP001165079"/>
    </source>
</evidence>
<dbReference type="Gene3D" id="1.20.1250.20">
    <property type="entry name" value="MFS general substrate transporter like domains"/>
    <property type="match status" value="2"/>
</dbReference>
<dbReference type="InterPro" id="IPR011701">
    <property type="entry name" value="MFS"/>
</dbReference>
<protein>
    <submittedName>
        <fullName evidence="7">MFS transporter</fullName>
    </submittedName>
</protein>
<feature type="transmembrane region" description="Helical" evidence="5">
    <location>
        <begin position="115"/>
        <end position="133"/>
    </location>
</feature>
<dbReference type="InterPro" id="IPR020846">
    <property type="entry name" value="MFS_dom"/>
</dbReference>
<feature type="transmembrane region" description="Helical" evidence="5">
    <location>
        <begin position="400"/>
        <end position="419"/>
    </location>
</feature>
<name>A0A9W6SL77_9ACTN</name>
<evidence type="ECO:0000259" key="6">
    <source>
        <dbReference type="PROSITE" id="PS50850"/>
    </source>
</evidence>
<feature type="transmembrane region" description="Helical" evidence="5">
    <location>
        <begin position="331"/>
        <end position="352"/>
    </location>
</feature>
<feature type="transmembrane region" description="Helical" evidence="5">
    <location>
        <begin position="202"/>
        <end position="223"/>
    </location>
</feature>
<dbReference type="AlphaFoldDB" id="A0A9W6SL77"/>
<evidence type="ECO:0000256" key="5">
    <source>
        <dbReference type="SAM" id="Phobius"/>
    </source>
</evidence>
<accession>A0A9W6SL77</accession>
<dbReference type="Pfam" id="PF07690">
    <property type="entry name" value="MFS_1"/>
    <property type="match status" value="1"/>
</dbReference>
<proteinExistence type="predicted"/>
<evidence type="ECO:0000256" key="2">
    <source>
        <dbReference type="ARBA" id="ARBA00022692"/>
    </source>
</evidence>
<keyword evidence="4 5" id="KW-0472">Membrane</keyword>
<comment type="subcellular location">
    <subcellularLocation>
        <location evidence="1">Cell membrane</location>
        <topology evidence="1">Multi-pass membrane protein</topology>
    </subcellularLocation>
</comment>
<dbReference type="SUPFAM" id="SSF103473">
    <property type="entry name" value="MFS general substrate transporter"/>
    <property type="match status" value="1"/>
</dbReference>
<feature type="transmembrane region" description="Helical" evidence="5">
    <location>
        <begin position="54"/>
        <end position="74"/>
    </location>
</feature>
<feature type="transmembrane region" description="Helical" evidence="5">
    <location>
        <begin position="358"/>
        <end position="380"/>
    </location>
</feature>
<dbReference type="Proteomes" id="UP001165079">
    <property type="component" value="Unassembled WGS sequence"/>
</dbReference>
<dbReference type="PROSITE" id="PS50850">
    <property type="entry name" value="MFS"/>
    <property type="match status" value="1"/>
</dbReference>
<gene>
    <name evidence="7" type="ORF">Afil01_14530</name>
</gene>
<feature type="transmembrane region" description="Helical" evidence="5">
    <location>
        <begin position="229"/>
        <end position="248"/>
    </location>
</feature>
<feature type="transmembrane region" description="Helical" evidence="5">
    <location>
        <begin position="425"/>
        <end position="444"/>
    </location>
</feature>
<feature type="transmembrane region" description="Helical" evidence="5">
    <location>
        <begin position="268"/>
        <end position="292"/>
    </location>
</feature>
<evidence type="ECO:0000256" key="3">
    <source>
        <dbReference type="ARBA" id="ARBA00022989"/>
    </source>
</evidence>
<dbReference type="PANTHER" id="PTHR42718:SF49">
    <property type="entry name" value="EXPORT PROTEIN"/>
    <property type="match status" value="1"/>
</dbReference>
<sequence>MSALAPPQTTARTGRALAVAAAAPLLALSIYTVPLVNTADTAKALGAGVTAQTWIMNGSPFGLAAVLLVTGSLADAIGRRRLFTWGAVALAAASLLGALAPNAGVLIAARTAQGMAGAALISASLGIVGHLFTDPAARGKATGQWAAALGAGLTVGPLLAGGLTALDWSAVYWLDAVAAVGLAVATRALPESRSETRRRMDPAGMTLLALALVALLSAVTLGREGWTRPAVPVLFAAALVLAVAFVLVERRHASPAVDLRLFRQPLFLLSTLGALVNGVVIIGVNSTLALVWQHTHGFSAWYTALTFTAWAGASLLAALNARRIGLRPTRLLALGFLIAATIAGIIGTAAHWSLWRVLVVFVVSGVGAGLTNAALARLAIDSVPPQQVSMGSGANNTARYIGSSVGVAASIAVLSAKGWAGGLDLLLVLAAALLVVAAVVTALVRTSARS</sequence>
<dbReference type="EMBL" id="BSTX01000001">
    <property type="protein sequence ID" value="GLZ76646.1"/>
    <property type="molecule type" value="Genomic_DNA"/>
</dbReference>
<dbReference type="PANTHER" id="PTHR42718">
    <property type="entry name" value="MAJOR FACILITATOR SUPERFAMILY MULTIDRUG TRANSPORTER MFSC"/>
    <property type="match status" value="1"/>
</dbReference>
<feature type="transmembrane region" description="Helical" evidence="5">
    <location>
        <begin position="298"/>
        <end position="319"/>
    </location>
</feature>
<organism evidence="7 8">
    <name type="scientific">Actinorhabdospora filicis</name>
    <dbReference type="NCBI Taxonomy" id="1785913"/>
    <lineage>
        <taxon>Bacteria</taxon>
        <taxon>Bacillati</taxon>
        <taxon>Actinomycetota</taxon>
        <taxon>Actinomycetes</taxon>
        <taxon>Micromonosporales</taxon>
        <taxon>Micromonosporaceae</taxon>
        <taxon>Actinorhabdospora</taxon>
    </lineage>
</organism>
<reference evidence="7" key="1">
    <citation type="submission" date="2023-03" db="EMBL/GenBank/DDBJ databases">
        <title>Actinorhabdospora filicis NBRC 111898.</title>
        <authorList>
            <person name="Ichikawa N."/>
            <person name="Sato H."/>
            <person name="Tonouchi N."/>
        </authorList>
    </citation>
    <scope>NUCLEOTIDE SEQUENCE</scope>
    <source>
        <strain evidence="7">NBRC 111898</strain>
    </source>
</reference>
<comment type="caution">
    <text evidence="7">The sequence shown here is derived from an EMBL/GenBank/DDBJ whole genome shotgun (WGS) entry which is preliminary data.</text>
</comment>
<dbReference type="GO" id="GO:0005886">
    <property type="term" value="C:plasma membrane"/>
    <property type="evidence" value="ECO:0007669"/>
    <property type="project" value="UniProtKB-SubCell"/>
</dbReference>
<dbReference type="RefSeq" id="WP_285661812.1">
    <property type="nucleotide sequence ID" value="NZ_BSTX01000001.1"/>
</dbReference>
<keyword evidence="3 5" id="KW-1133">Transmembrane helix</keyword>
<feature type="transmembrane region" description="Helical" evidence="5">
    <location>
        <begin position="86"/>
        <end position="109"/>
    </location>
</feature>
<keyword evidence="8" id="KW-1185">Reference proteome</keyword>
<keyword evidence="2 5" id="KW-0812">Transmembrane</keyword>
<evidence type="ECO:0000313" key="7">
    <source>
        <dbReference type="EMBL" id="GLZ76646.1"/>
    </source>
</evidence>
<feature type="transmembrane region" description="Helical" evidence="5">
    <location>
        <begin position="145"/>
        <end position="166"/>
    </location>
</feature>
<dbReference type="InterPro" id="IPR036259">
    <property type="entry name" value="MFS_trans_sf"/>
</dbReference>